<evidence type="ECO:0000313" key="4">
    <source>
        <dbReference type="Proteomes" id="UP000326244"/>
    </source>
</evidence>
<feature type="non-terminal residue" evidence="3">
    <location>
        <position position="440"/>
    </location>
</feature>
<accession>A0A5J5LE55</accession>
<feature type="region of interest" description="Disordered" evidence="1">
    <location>
        <begin position="410"/>
        <end position="440"/>
    </location>
</feature>
<dbReference type="Proteomes" id="UP000326244">
    <property type="component" value="Unassembled WGS sequence"/>
</dbReference>
<name>A0A5J5LE55_HALHI</name>
<evidence type="ECO:0000259" key="2">
    <source>
        <dbReference type="Pfam" id="PF26255"/>
    </source>
</evidence>
<organism evidence="3 4">
    <name type="scientific">Haloarcula hispanica</name>
    <dbReference type="NCBI Taxonomy" id="51589"/>
    <lineage>
        <taxon>Archaea</taxon>
        <taxon>Methanobacteriati</taxon>
        <taxon>Methanobacteriota</taxon>
        <taxon>Stenosarchaea group</taxon>
        <taxon>Halobacteria</taxon>
        <taxon>Halobacteriales</taxon>
        <taxon>Haloarculaceae</taxon>
        <taxon>Haloarcula</taxon>
    </lineage>
</organism>
<comment type="caution">
    <text evidence="3">The sequence shown here is derived from an EMBL/GenBank/DDBJ whole genome shotgun (WGS) entry which is preliminary data.</text>
</comment>
<dbReference type="AlphaFoldDB" id="A0A5J5LE55"/>
<dbReference type="InterPro" id="IPR058677">
    <property type="entry name" value="ORF4_N"/>
</dbReference>
<gene>
    <name evidence="3" type="ORF">EGO51_19295</name>
</gene>
<evidence type="ECO:0000256" key="1">
    <source>
        <dbReference type="SAM" id="MobiDB-lite"/>
    </source>
</evidence>
<dbReference type="Pfam" id="PF26255">
    <property type="entry name" value="Viral_env_HRPV"/>
    <property type="match status" value="1"/>
</dbReference>
<dbReference type="EMBL" id="RQWK01000005">
    <property type="protein sequence ID" value="KAA9404542.1"/>
    <property type="molecule type" value="Genomic_DNA"/>
</dbReference>
<sequence length="440" mass="46070">MKTVGAGATVAAGASHTDGTALDPVGEADALVPLAIGAAVAGAAIGAYLHDEVSDRFADSDDLTGYTGSDALHAAIVEKAVSLQTTQEQVLSSLENTAKFADNAAIPKGMAAVVESFNAGESESVVQNSMEAAIDEYYAGVQTDILNAYSSAKQQMDHWHESLASHSAVDGDTAIAPVDVLAAYDNAWKKGDSFTSMWLASGVSSYYSSGSYDVSLSDGSTYSIPYVEGGNGVTVSSYPHVSVNGGSPIRYGVAPVDYRGDGGDTYGNVPESERIEPIDIQRFRDLWTAITDSRDRVYSNLSTFVSDVMAEYEPGEIDLSNYVSPMTAYAELSSKDDDLAYAGAAAAMLGIPRYEQPMTITIAPGTTDEYQVFGSIYSSQEPDGGFAVGTTYDPSSLSYPVFMRYEYAGSSTETATETPTGSSTETATETPTGSTAPDVG</sequence>
<proteinExistence type="predicted"/>
<protein>
    <recommendedName>
        <fullName evidence="2">Envelope protein N-terminal domain-containing protein</fullName>
    </recommendedName>
</protein>
<reference evidence="3 4" key="1">
    <citation type="submission" date="2018-11" db="EMBL/GenBank/DDBJ databases">
        <title>Genomic analysis of Haloarcula hispanica CBA1121.</title>
        <authorList>
            <person name="Kim Y.B."/>
            <person name="Roh S.W."/>
        </authorList>
    </citation>
    <scope>NUCLEOTIDE SEQUENCE [LARGE SCALE GENOMIC DNA]</scope>
    <source>
        <strain evidence="3 4">CBA1121</strain>
    </source>
</reference>
<evidence type="ECO:0000313" key="3">
    <source>
        <dbReference type="EMBL" id="KAA9404542.1"/>
    </source>
</evidence>
<feature type="domain" description="Envelope protein N-terminal" evidence="2">
    <location>
        <begin position="59"/>
        <end position="350"/>
    </location>
</feature>